<feature type="transmembrane region" description="Helical" evidence="8">
    <location>
        <begin position="60"/>
        <end position="80"/>
    </location>
</feature>
<name>A0A9X8N665_9ACTN</name>
<keyword evidence="7" id="KW-0046">Antibiotic resistance</keyword>
<dbReference type="PANTHER" id="PTHR42718">
    <property type="entry name" value="MAJOR FACILITATOR SUPERFAMILY MULTIDRUG TRANSPORTER MFSC"/>
    <property type="match status" value="1"/>
</dbReference>
<feature type="transmembrane region" description="Helical" evidence="8">
    <location>
        <begin position="213"/>
        <end position="231"/>
    </location>
</feature>
<evidence type="ECO:0000259" key="9">
    <source>
        <dbReference type="PROSITE" id="PS50850"/>
    </source>
</evidence>
<keyword evidence="3" id="KW-1003">Cell membrane</keyword>
<dbReference type="PANTHER" id="PTHR42718:SF46">
    <property type="entry name" value="BLR6921 PROTEIN"/>
    <property type="match status" value="1"/>
</dbReference>
<keyword evidence="5 8" id="KW-1133">Transmembrane helix</keyword>
<feature type="transmembrane region" description="Helical" evidence="8">
    <location>
        <begin position="24"/>
        <end position="48"/>
    </location>
</feature>
<dbReference type="Proteomes" id="UP000184388">
    <property type="component" value="Unassembled WGS sequence"/>
</dbReference>
<dbReference type="PROSITE" id="PS50850">
    <property type="entry name" value="MFS"/>
    <property type="match status" value="1"/>
</dbReference>
<feature type="transmembrane region" description="Helical" evidence="8">
    <location>
        <begin position="409"/>
        <end position="434"/>
    </location>
</feature>
<dbReference type="InterPro" id="IPR036259">
    <property type="entry name" value="MFS_trans_sf"/>
</dbReference>
<feature type="transmembrane region" description="Helical" evidence="8">
    <location>
        <begin position="92"/>
        <end position="110"/>
    </location>
</feature>
<evidence type="ECO:0000256" key="5">
    <source>
        <dbReference type="ARBA" id="ARBA00022989"/>
    </source>
</evidence>
<dbReference type="InterPro" id="IPR020846">
    <property type="entry name" value="MFS_dom"/>
</dbReference>
<feature type="transmembrane region" description="Helical" evidence="8">
    <location>
        <begin position="307"/>
        <end position="328"/>
    </location>
</feature>
<dbReference type="GO" id="GO:0046677">
    <property type="term" value="P:response to antibiotic"/>
    <property type="evidence" value="ECO:0007669"/>
    <property type="project" value="UniProtKB-KW"/>
</dbReference>
<evidence type="ECO:0000256" key="4">
    <source>
        <dbReference type="ARBA" id="ARBA00022692"/>
    </source>
</evidence>
<comment type="caution">
    <text evidence="10">The sequence shown here is derived from an EMBL/GenBank/DDBJ whole genome shotgun (WGS) entry which is preliminary data.</text>
</comment>
<dbReference type="SUPFAM" id="SSF103473">
    <property type="entry name" value="MFS general substrate transporter"/>
    <property type="match status" value="1"/>
</dbReference>
<dbReference type="Gene3D" id="1.20.1250.20">
    <property type="entry name" value="MFS general substrate transporter like domains"/>
    <property type="match status" value="1"/>
</dbReference>
<evidence type="ECO:0000313" key="11">
    <source>
        <dbReference type="Proteomes" id="UP000184388"/>
    </source>
</evidence>
<evidence type="ECO:0000313" key="10">
    <source>
        <dbReference type="EMBL" id="SHN13117.1"/>
    </source>
</evidence>
<feature type="transmembrane region" description="Helical" evidence="8">
    <location>
        <begin position="243"/>
        <end position="260"/>
    </location>
</feature>
<reference evidence="11" key="1">
    <citation type="submission" date="2016-11" db="EMBL/GenBank/DDBJ databases">
        <authorList>
            <person name="Jaros S."/>
            <person name="Januszkiewicz K."/>
            <person name="Wedrychowicz H."/>
        </authorList>
    </citation>
    <scope>NUCLEOTIDE SEQUENCE [LARGE SCALE GENOMIC DNA]</scope>
    <source>
        <strain evidence="11">CGMCC 4.3555</strain>
    </source>
</reference>
<feature type="transmembrane region" description="Helical" evidence="8">
    <location>
        <begin position="373"/>
        <end position="397"/>
    </location>
</feature>
<dbReference type="Gene3D" id="1.20.1720.10">
    <property type="entry name" value="Multidrug resistance protein D"/>
    <property type="match status" value="1"/>
</dbReference>
<evidence type="ECO:0000256" key="3">
    <source>
        <dbReference type="ARBA" id="ARBA00022475"/>
    </source>
</evidence>
<evidence type="ECO:0000256" key="2">
    <source>
        <dbReference type="ARBA" id="ARBA00022448"/>
    </source>
</evidence>
<feature type="transmembrane region" description="Helical" evidence="8">
    <location>
        <begin position="179"/>
        <end position="201"/>
    </location>
</feature>
<feature type="transmembrane region" description="Helical" evidence="8">
    <location>
        <begin position="454"/>
        <end position="481"/>
    </location>
</feature>
<accession>A0A9X8N665</accession>
<dbReference type="InterPro" id="IPR011701">
    <property type="entry name" value="MFS"/>
</dbReference>
<proteinExistence type="predicted"/>
<feature type="transmembrane region" description="Helical" evidence="8">
    <location>
        <begin position="122"/>
        <end position="140"/>
    </location>
</feature>
<gene>
    <name evidence="10" type="ORF">SAMN05216268_120148</name>
</gene>
<organism evidence="10 11">
    <name type="scientific">Streptomyces yunnanensis</name>
    <dbReference type="NCBI Taxonomy" id="156453"/>
    <lineage>
        <taxon>Bacteria</taxon>
        <taxon>Bacillati</taxon>
        <taxon>Actinomycetota</taxon>
        <taxon>Actinomycetes</taxon>
        <taxon>Kitasatosporales</taxon>
        <taxon>Streptomycetaceae</taxon>
        <taxon>Streptomyces</taxon>
    </lineage>
</organism>
<keyword evidence="6 8" id="KW-0472">Membrane</keyword>
<evidence type="ECO:0000256" key="1">
    <source>
        <dbReference type="ARBA" id="ARBA00004651"/>
    </source>
</evidence>
<keyword evidence="4 8" id="KW-0812">Transmembrane</keyword>
<sequence length="498" mass="51503">MSQSAQSQDLGTGAPAHRLARSPALMLALIVSCEFMLQLDTTIMNVALPTIQYGLGFGRTGLSWVINAFLLAFGGLLLLGGRAGDILGHRRVFVIGTGVFTLASALGSVAPTAGTLVAARALQGVGAALAAPTGIALLTTHFREGAERNRAFALYSTLAGSGLALGLVLGGILTSGLSWRWVLLINLPFGALVILCAPRFIEATTRRSGRFDIAGALTSTAGMTALVYGLIRVSEGRWCDPVALVSFALGIVLIAAFLVIEKNVDQPLVPLRLFTRRSRAGAYINLLFIAATLTSMWFFLVQFLQGVLGYGPLVTGLAFLPMALSVFVSSQFVPRILPRFGAKPVAITGLAAVAVATIWLTRLTATSGYGTHVVGPLVLFGFGAGLALVSHNLIVLSEAAPEESGAASGVLQAMLTVGGSLGLALLVTVFGAAMRSAQAHPPSGLSESEQAHHALTAGVTGAFTVGSAFVLCGLLIAVFVLQGRRGGREGKAGGRTWV</sequence>
<dbReference type="CDD" id="cd17321">
    <property type="entry name" value="MFS_MMR_MDR_like"/>
    <property type="match status" value="1"/>
</dbReference>
<evidence type="ECO:0000256" key="6">
    <source>
        <dbReference type="ARBA" id="ARBA00023136"/>
    </source>
</evidence>
<feature type="transmembrane region" description="Helical" evidence="8">
    <location>
        <begin position="152"/>
        <end position="173"/>
    </location>
</feature>
<keyword evidence="2" id="KW-0813">Transport</keyword>
<dbReference type="Pfam" id="PF07690">
    <property type="entry name" value="MFS_1"/>
    <property type="match status" value="1"/>
</dbReference>
<protein>
    <submittedName>
        <fullName evidence="10">Drug resistance transporter, EmrB/QacA subfamily</fullName>
    </submittedName>
</protein>
<dbReference type="AlphaFoldDB" id="A0A9X8N665"/>
<feature type="transmembrane region" description="Helical" evidence="8">
    <location>
        <begin position="340"/>
        <end position="361"/>
    </location>
</feature>
<evidence type="ECO:0000256" key="7">
    <source>
        <dbReference type="ARBA" id="ARBA00023251"/>
    </source>
</evidence>
<feature type="transmembrane region" description="Helical" evidence="8">
    <location>
        <begin position="280"/>
        <end position="301"/>
    </location>
</feature>
<feature type="domain" description="Major facilitator superfamily (MFS) profile" evidence="9">
    <location>
        <begin position="26"/>
        <end position="485"/>
    </location>
</feature>
<dbReference type="GO" id="GO:0005886">
    <property type="term" value="C:plasma membrane"/>
    <property type="evidence" value="ECO:0007669"/>
    <property type="project" value="UniProtKB-SubCell"/>
</dbReference>
<dbReference type="GO" id="GO:0022857">
    <property type="term" value="F:transmembrane transporter activity"/>
    <property type="evidence" value="ECO:0007669"/>
    <property type="project" value="InterPro"/>
</dbReference>
<dbReference type="EMBL" id="FRBK01000020">
    <property type="protein sequence ID" value="SHN13117.1"/>
    <property type="molecule type" value="Genomic_DNA"/>
</dbReference>
<evidence type="ECO:0000256" key="8">
    <source>
        <dbReference type="SAM" id="Phobius"/>
    </source>
</evidence>
<comment type="subcellular location">
    <subcellularLocation>
        <location evidence="1">Cell membrane</location>
        <topology evidence="1">Multi-pass membrane protein</topology>
    </subcellularLocation>
</comment>